<feature type="chain" id="PRO_5039034867" description="ABC transporter substrate-binding protein" evidence="3">
    <location>
        <begin position="20"/>
        <end position="565"/>
    </location>
</feature>
<reference evidence="4 5" key="1">
    <citation type="journal article" date="2009" name="Int. J. Syst. Evol. Microbiol.">
        <title>Paenibacillus contaminans sp. nov., isolated from a contaminated laboratory plate.</title>
        <authorList>
            <person name="Chou J.H."/>
            <person name="Lee J.H."/>
            <person name="Lin M.C."/>
            <person name="Chang P.S."/>
            <person name="Arun A.B."/>
            <person name="Young C.C."/>
            <person name="Chen W.M."/>
        </authorList>
    </citation>
    <scope>NUCLEOTIDE SEQUENCE [LARGE SCALE GENOMIC DNA]</scope>
    <source>
        <strain evidence="4 5">CKOBP-6</strain>
    </source>
</reference>
<evidence type="ECO:0000256" key="3">
    <source>
        <dbReference type="SAM" id="SignalP"/>
    </source>
</evidence>
<feature type="region of interest" description="Disordered" evidence="2">
    <location>
        <begin position="24"/>
        <end position="44"/>
    </location>
</feature>
<gene>
    <name evidence="4" type="ORF">DQG23_01745</name>
</gene>
<feature type="compositionally biased region" description="Low complexity" evidence="2">
    <location>
        <begin position="24"/>
        <end position="43"/>
    </location>
</feature>
<accession>A0A329MTL6</accession>
<evidence type="ECO:0008006" key="6">
    <source>
        <dbReference type="Google" id="ProtNLM"/>
    </source>
</evidence>
<keyword evidence="5" id="KW-1185">Reference proteome</keyword>
<dbReference type="Proteomes" id="UP000250369">
    <property type="component" value="Unassembled WGS sequence"/>
</dbReference>
<dbReference type="Gene3D" id="3.40.190.10">
    <property type="entry name" value="Periplasmic binding protein-like II"/>
    <property type="match status" value="2"/>
</dbReference>
<dbReference type="OrthoDB" id="2495637at2"/>
<comment type="caution">
    <text evidence="4">The sequence shown here is derived from an EMBL/GenBank/DDBJ whole genome shotgun (WGS) entry which is preliminary data.</text>
</comment>
<evidence type="ECO:0000256" key="2">
    <source>
        <dbReference type="SAM" id="MobiDB-lite"/>
    </source>
</evidence>
<dbReference type="RefSeq" id="WP_113029061.1">
    <property type="nucleotide sequence ID" value="NZ_QMFB01000001.1"/>
</dbReference>
<name>A0A329MTL6_9BACL</name>
<feature type="signal peptide" evidence="3">
    <location>
        <begin position="1"/>
        <end position="19"/>
    </location>
</feature>
<dbReference type="InterPro" id="IPR050490">
    <property type="entry name" value="Bact_solute-bd_prot1"/>
</dbReference>
<dbReference type="EMBL" id="QMFB01000001">
    <property type="protein sequence ID" value="RAV22952.1"/>
    <property type="molecule type" value="Genomic_DNA"/>
</dbReference>
<dbReference type="AlphaFoldDB" id="A0A329MTL6"/>
<organism evidence="4 5">
    <name type="scientific">Paenibacillus contaminans</name>
    <dbReference type="NCBI Taxonomy" id="450362"/>
    <lineage>
        <taxon>Bacteria</taxon>
        <taxon>Bacillati</taxon>
        <taxon>Bacillota</taxon>
        <taxon>Bacilli</taxon>
        <taxon>Bacillales</taxon>
        <taxon>Paenibacillaceae</taxon>
        <taxon>Paenibacillus</taxon>
    </lineage>
</organism>
<dbReference type="PANTHER" id="PTHR43649:SF33">
    <property type="entry name" value="POLYGALACTURONAN_RHAMNOGALACTURONAN-BINDING PROTEIN YTCQ"/>
    <property type="match status" value="1"/>
</dbReference>
<dbReference type="PANTHER" id="PTHR43649">
    <property type="entry name" value="ARABINOSE-BINDING PROTEIN-RELATED"/>
    <property type="match status" value="1"/>
</dbReference>
<dbReference type="SUPFAM" id="SSF53850">
    <property type="entry name" value="Periplasmic binding protein-like II"/>
    <property type="match status" value="1"/>
</dbReference>
<evidence type="ECO:0000256" key="1">
    <source>
        <dbReference type="ARBA" id="ARBA00022729"/>
    </source>
</evidence>
<dbReference type="PROSITE" id="PS51257">
    <property type="entry name" value="PROKAR_LIPOPROTEIN"/>
    <property type="match status" value="1"/>
</dbReference>
<keyword evidence="1 3" id="KW-0732">Signal</keyword>
<evidence type="ECO:0000313" key="5">
    <source>
        <dbReference type="Proteomes" id="UP000250369"/>
    </source>
</evidence>
<evidence type="ECO:0000313" key="4">
    <source>
        <dbReference type="EMBL" id="RAV22952.1"/>
    </source>
</evidence>
<sequence>MKKGIMSFVSGVLAISVVAGCSSSNNNEGGSSSSPSPSLPASATKAEPATLTFGTYHVPADSRDDFDQTAVGKAIKEKLNITLKIRGSQNVEQDFVADMAANNLPDIFMVTASSTTPQSLEMMTKAAKEGMLADLTDYIQKTDILKDVMKPNRMPLYTSNSVFNPEFNGKVHFLPAWYSTKEPALNGFGLYLRGDIAKQLNFDTLSIRTPDDLYQLAKKVKEGNFKDVNGKPVYPIGMISAWNQNLYQLFRGFDYGKSGFALIDGKIKSFIESEQIWQQIQFVRKLVAEGLIDQESFAHSYQIGSEKVAQGRNAVMPYLAEGVVQTLADTHPEMKYVALSPMNDFTGSSDQVINLGMEPYLMIGVSKKTNVEAAVRLLDWLNTKEGRATVGYGAKDQQWTFVDKGLAKMKDEVFAEMQADTTAFQIKYGTGSKLEIPALITGFDAAYDIYGGNLRNPWYLNNKEVYDKVDAYIKVVMPKLVVKNQLDISMLMTNYPQKDQLMPVLQQLKDILARCYLAKTDKEAQDLLEGYRSTLNKNGYQEYIQFLQKEYDKDPSVYLVSSGTY</sequence>
<protein>
    <recommendedName>
        <fullName evidence="6">ABC transporter substrate-binding protein</fullName>
    </recommendedName>
</protein>
<proteinExistence type="predicted"/>